<dbReference type="Proteomes" id="UP001497522">
    <property type="component" value="Chromosome 5"/>
</dbReference>
<feature type="transmembrane region" description="Helical" evidence="1">
    <location>
        <begin position="538"/>
        <end position="556"/>
    </location>
</feature>
<evidence type="ECO:0000313" key="3">
    <source>
        <dbReference type="Proteomes" id="UP001497522"/>
    </source>
</evidence>
<feature type="transmembrane region" description="Helical" evidence="1">
    <location>
        <begin position="435"/>
        <end position="456"/>
    </location>
</feature>
<proteinExistence type="predicted"/>
<accession>A0ABP1BJ61</accession>
<protein>
    <submittedName>
        <fullName evidence="2">Uncharacterized protein</fullName>
    </submittedName>
</protein>
<name>A0ABP1BJ61_9BRYO</name>
<sequence>MAILALPLDLQDISSSSTNEEEGTAAAVAPVRCSSVQNSMVSQEEYLYTTDDVLHQKRSLGIEVQQRQRLACRGICAVSISGYIQYVRAQEPNLSLSDGANFLDAGLTALGLITALVTTILRRRLDAETNTRDLLTLLRGQRQGSVKILDVYAQHSLSQVLVLVEENSTTWAQQLFSYYGATTGKNAELIPVAWLCPPNLPATNCTCTVTCKCLRLERVEGVCQHLIAVAPGSVFRFDDTYDAIICVSCAFHKCHGSQNCFYQKAEGGMLGPLGPQIPFNASCRALLISISDVFAQEGHTGLMLLEPANDESVTWGDTILEASSVKDAEERGNENPFTASYRKALAGEPSATPSETKFDTPLWWLSRLSAQCETSIENHFNVVILAPWKGRYSLPVHRLLMATVLEVLLVPLWITIVATTPWFHLVGSSYLNGLSIWATVFSSLVVLLACSINIIYWRTARLGKFSTWTVLISICTFFDTSVLILAALFWAKVETGHWIATVMRSLLMLGAISQWVLGVEYMPSMTIAAQNQQGMTLIVPYALTFVRLLALVAGGGKWA</sequence>
<evidence type="ECO:0000313" key="2">
    <source>
        <dbReference type="EMBL" id="CAK9875656.1"/>
    </source>
</evidence>
<evidence type="ECO:0000256" key="1">
    <source>
        <dbReference type="SAM" id="Phobius"/>
    </source>
</evidence>
<organism evidence="2 3">
    <name type="scientific">Sphagnum jensenii</name>
    <dbReference type="NCBI Taxonomy" id="128206"/>
    <lineage>
        <taxon>Eukaryota</taxon>
        <taxon>Viridiplantae</taxon>
        <taxon>Streptophyta</taxon>
        <taxon>Embryophyta</taxon>
        <taxon>Bryophyta</taxon>
        <taxon>Sphagnophytina</taxon>
        <taxon>Sphagnopsida</taxon>
        <taxon>Sphagnales</taxon>
        <taxon>Sphagnaceae</taxon>
        <taxon>Sphagnum</taxon>
    </lineage>
</organism>
<keyword evidence="3" id="KW-1185">Reference proteome</keyword>
<feature type="transmembrane region" description="Helical" evidence="1">
    <location>
        <begin position="399"/>
        <end position="423"/>
    </location>
</feature>
<feature type="transmembrane region" description="Helical" evidence="1">
    <location>
        <begin position="497"/>
        <end position="517"/>
    </location>
</feature>
<reference evidence="2" key="1">
    <citation type="submission" date="2024-03" db="EMBL/GenBank/DDBJ databases">
        <authorList>
            <consortium name="ELIXIR-Norway"/>
            <consortium name="Elixir Norway"/>
        </authorList>
    </citation>
    <scope>NUCLEOTIDE SEQUENCE</scope>
</reference>
<keyword evidence="1" id="KW-1133">Transmembrane helix</keyword>
<keyword evidence="1" id="KW-0472">Membrane</keyword>
<keyword evidence="1" id="KW-0812">Transmembrane</keyword>
<dbReference type="EMBL" id="OZ023706">
    <property type="protein sequence ID" value="CAK9875656.1"/>
    <property type="molecule type" value="Genomic_DNA"/>
</dbReference>
<gene>
    <name evidence="2" type="ORF">CSSPJE1EN2_LOCUS17878</name>
</gene>
<feature type="transmembrane region" description="Helical" evidence="1">
    <location>
        <begin position="468"/>
        <end position="491"/>
    </location>
</feature>